<evidence type="ECO:0000313" key="1">
    <source>
        <dbReference type="EMBL" id="PNT09348.1"/>
    </source>
</evidence>
<proteinExistence type="predicted"/>
<dbReference type="AlphaFoldDB" id="A0A2K1Y8K1"/>
<name>A0A2K1Y8K1_POPTR</name>
<reference evidence="1 2" key="1">
    <citation type="journal article" date="2006" name="Science">
        <title>The genome of black cottonwood, Populus trichocarpa (Torr. &amp; Gray).</title>
        <authorList>
            <person name="Tuskan G.A."/>
            <person name="Difazio S."/>
            <person name="Jansson S."/>
            <person name="Bohlmann J."/>
            <person name="Grigoriev I."/>
            <person name="Hellsten U."/>
            <person name="Putnam N."/>
            <person name="Ralph S."/>
            <person name="Rombauts S."/>
            <person name="Salamov A."/>
            <person name="Schein J."/>
            <person name="Sterck L."/>
            <person name="Aerts A."/>
            <person name="Bhalerao R.R."/>
            <person name="Bhalerao R.P."/>
            <person name="Blaudez D."/>
            <person name="Boerjan W."/>
            <person name="Brun A."/>
            <person name="Brunner A."/>
            <person name="Busov V."/>
            <person name="Campbell M."/>
            <person name="Carlson J."/>
            <person name="Chalot M."/>
            <person name="Chapman J."/>
            <person name="Chen G.L."/>
            <person name="Cooper D."/>
            <person name="Coutinho P.M."/>
            <person name="Couturier J."/>
            <person name="Covert S."/>
            <person name="Cronk Q."/>
            <person name="Cunningham R."/>
            <person name="Davis J."/>
            <person name="Degroeve S."/>
            <person name="Dejardin A."/>
            <person name="Depamphilis C."/>
            <person name="Detter J."/>
            <person name="Dirks B."/>
            <person name="Dubchak I."/>
            <person name="Duplessis S."/>
            <person name="Ehlting J."/>
            <person name="Ellis B."/>
            <person name="Gendler K."/>
            <person name="Goodstein D."/>
            <person name="Gribskov M."/>
            <person name="Grimwood J."/>
            <person name="Groover A."/>
            <person name="Gunter L."/>
            <person name="Hamberger B."/>
            <person name="Heinze B."/>
            <person name="Helariutta Y."/>
            <person name="Henrissat B."/>
            <person name="Holligan D."/>
            <person name="Holt R."/>
            <person name="Huang W."/>
            <person name="Islam-Faridi N."/>
            <person name="Jones S."/>
            <person name="Jones-Rhoades M."/>
            <person name="Jorgensen R."/>
            <person name="Joshi C."/>
            <person name="Kangasjarvi J."/>
            <person name="Karlsson J."/>
            <person name="Kelleher C."/>
            <person name="Kirkpatrick R."/>
            <person name="Kirst M."/>
            <person name="Kohler A."/>
            <person name="Kalluri U."/>
            <person name="Larimer F."/>
            <person name="Leebens-Mack J."/>
            <person name="Leple J.C."/>
            <person name="Locascio P."/>
            <person name="Lou Y."/>
            <person name="Lucas S."/>
            <person name="Martin F."/>
            <person name="Montanini B."/>
            <person name="Napoli C."/>
            <person name="Nelson D.R."/>
            <person name="Nelson C."/>
            <person name="Nieminen K."/>
            <person name="Nilsson O."/>
            <person name="Pereda V."/>
            <person name="Peter G."/>
            <person name="Philippe R."/>
            <person name="Pilate G."/>
            <person name="Poliakov A."/>
            <person name="Razumovskaya J."/>
            <person name="Richardson P."/>
            <person name="Rinaldi C."/>
            <person name="Ritland K."/>
            <person name="Rouze P."/>
            <person name="Ryaboy D."/>
            <person name="Schmutz J."/>
            <person name="Schrader J."/>
            <person name="Segerman B."/>
            <person name="Shin H."/>
            <person name="Siddiqui A."/>
            <person name="Sterky F."/>
            <person name="Terry A."/>
            <person name="Tsai C.J."/>
            <person name="Uberbacher E."/>
            <person name="Unneberg P."/>
            <person name="Vahala J."/>
            <person name="Wall K."/>
            <person name="Wessler S."/>
            <person name="Yang G."/>
            <person name="Yin T."/>
            <person name="Douglas C."/>
            <person name="Marra M."/>
            <person name="Sandberg G."/>
            <person name="Van de Peer Y."/>
            <person name="Rokhsar D."/>
        </authorList>
    </citation>
    <scope>NUCLEOTIDE SEQUENCE [LARGE SCALE GENOMIC DNA]</scope>
    <source>
        <strain evidence="2">cv. Nisqually</strain>
    </source>
</reference>
<dbReference type="EMBL" id="CM009301">
    <property type="protein sequence ID" value="PNT09348.1"/>
    <property type="molecule type" value="Genomic_DNA"/>
</dbReference>
<evidence type="ECO:0000313" key="2">
    <source>
        <dbReference type="Proteomes" id="UP000006729"/>
    </source>
</evidence>
<sequence length="75" mass="8475">MMFVFFPNKGLDIYSSTENTNFYLVNSSRPNLHRKSLKSKGSATNRVLVCPLCTIDMKNNIASIDSLLICMEIID</sequence>
<accession>A0A2K1Y8K1</accession>
<gene>
    <name evidence="1" type="ORF">POPTR_012G040000</name>
</gene>
<protein>
    <submittedName>
        <fullName evidence="1">Uncharacterized protein</fullName>
    </submittedName>
</protein>
<dbReference type="InParanoid" id="A0A2K1Y8K1"/>
<organism evidence="1 2">
    <name type="scientific">Populus trichocarpa</name>
    <name type="common">Western balsam poplar</name>
    <name type="synonym">Populus balsamifera subsp. trichocarpa</name>
    <dbReference type="NCBI Taxonomy" id="3694"/>
    <lineage>
        <taxon>Eukaryota</taxon>
        <taxon>Viridiplantae</taxon>
        <taxon>Streptophyta</taxon>
        <taxon>Embryophyta</taxon>
        <taxon>Tracheophyta</taxon>
        <taxon>Spermatophyta</taxon>
        <taxon>Magnoliopsida</taxon>
        <taxon>eudicotyledons</taxon>
        <taxon>Gunneridae</taxon>
        <taxon>Pentapetalae</taxon>
        <taxon>rosids</taxon>
        <taxon>fabids</taxon>
        <taxon>Malpighiales</taxon>
        <taxon>Salicaceae</taxon>
        <taxon>Saliceae</taxon>
        <taxon>Populus</taxon>
    </lineage>
</organism>
<keyword evidence="2" id="KW-1185">Reference proteome</keyword>
<dbReference type="Proteomes" id="UP000006729">
    <property type="component" value="Chromosome 12"/>
</dbReference>